<dbReference type="InterPro" id="IPR036591">
    <property type="entry name" value="YggU-like_sf"/>
</dbReference>
<sequence>MLLELKVKPGSSKDKILMFKEPNYLEISLKAKPEKNKANESLCRFLGKILNVSQNQIKILKGKTSRKKLVKVEGILEKEGIELIKNSLKKG</sequence>
<dbReference type="Proteomes" id="UP001144110">
    <property type="component" value="Unassembled WGS sequence"/>
</dbReference>
<dbReference type="InterPro" id="IPR003746">
    <property type="entry name" value="DUF167"/>
</dbReference>
<dbReference type="PANTHER" id="PTHR13420:SF7">
    <property type="entry name" value="UPF0235 PROTEIN C15ORF40"/>
    <property type="match status" value="1"/>
</dbReference>
<gene>
    <name evidence="3" type="ORF">OD816_001185</name>
</gene>
<dbReference type="HAMAP" id="MF_00634">
    <property type="entry name" value="UPF0235"/>
    <property type="match status" value="1"/>
</dbReference>
<dbReference type="Pfam" id="PF02594">
    <property type="entry name" value="DUF167"/>
    <property type="match status" value="1"/>
</dbReference>
<dbReference type="GO" id="GO:0005737">
    <property type="term" value="C:cytoplasm"/>
    <property type="evidence" value="ECO:0007669"/>
    <property type="project" value="TreeGrafter"/>
</dbReference>
<protein>
    <recommendedName>
        <fullName evidence="2">UPF0235 protein OD816_001185</fullName>
    </recommendedName>
</protein>
<name>A0AAE3P521_9BACT</name>
<dbReference type="NCBIfam" id="TIGR00251">
    <property type="entry name" value="DUF167 family protein"/>
    <property type="match status" value="1"/>
</dbReference>
<dbReference type="EMBL" id="JAPHEG010000005">
    <property type="protein sequence ID" value="MDF2953940.1"/>
    <property type="molecule type" value="Genomic_DNA"/>
</dbReference>
<proteinExistence type="inferred from homology"/>
<comment type="similarity">
    <text evidence="1 2">Belongs to the UPF0235 family.</text>
</comment>
<dbReference type="PANTHER" id="PTHR13420">
    <property type="entry name" value="UPF0235 PROTEIN C15ORF40"/>
    <property type="match status" value="1"/>
</dbReference>
<dbReference type="SUPFAM" id="SSF69786">
    <property type="entry name" value="YggU-like"/>
    <property type="match status" value="1"/>
</dbReference>
<organism evidence="3 4">
    <name type="scientific">Candidatus Thermodesulfobacterium syntrophicum</name>
    <dbReference type="NCBI Taxonomy" id="3060442"/>
    <lineage>
        <taxon>Bacteria</taxon>
        <taxon>Pseudomonadati</taxon>
        <taxon>Thermodesulfobacteriota</taxon>
        <taxon>Thermodesulfobacteria</taxon>
        <taxon>Thermodesulfobacteriales</taxon>
        <taxon>Thermodesulfobacteriaceae</taxon>
        <taxon>Thermodesulfobacterium</taxon>
    </lineage>
</organism>
<evidence type="ECO:0000256" key="2">
    <source>
        <dbReference type="HAMAP-Rule" id="MF_00634"/>
    </source>
</evidence>
<dbReference type="AlphaFoldDB" id="A0AAE3P521"/>
<evidence type="ECO:0000313" key="3">
    <source>
        <dbReference type="EMBL" id="MDF2953940.1"/>
    </source>
</evidence>
<accession>A0AAE3P521</accession>
<dbReference type="SMART" id="SM01152">
    <property type="entry name" value="DUF167"/>
    <property type="match status" value="1"/>
</dbReference>
<evidence type="ECO:0000313" key="4">
    <source>
        <dbReference type="Proteomes" id="UP001144110"/>
    </source>
</evidence>
<reference evidence="3" key="1">
    <citation type="submission" date="2022-11" db="EMBL/GenBank/DDBJ databases">
        <title>Candidatus Alkanophaga archaea from heated hydrothermal vent sediment oxidize petroleum alkanes.</title>
        <authorList>
            <person name="Zehnle H."/>
            <person name="Laso-Perez R."/>
            <person name="Lipp J."/>
            <person name="Teske A."/>
            <person name="Wegener G."/>
        </authorList>
    </citation>
    <scope>NUCLEOTIDE SEQUENCE</scope>
    <source>
        <strain evidence="3">MCA70</strain>
    </source>
</reference>
<dbReference type="Gene3D" id="3.30.1200.10">
    <property type="entry name" value="YggU-like"/>
    <property type="match status" value="1"/>
</dbReference>
<comment type="caution">
    <text evidence="3">The sequence shown here is derived from an EMBL/GenBank/DDBJ whole genome shotgun (WGS) entry which is preliminary data.</text>
</comment>
<evidence type="ECO:0000256" key="1">
    <source>
        <dbReference type="ARBA" id="ARBA00010364"/>
    </source>
</evidence>